<feature type="compositionally biased region" description="Polar residues" evidence="1">
    <location>
        <begin position="151"/>
        <end position="172"/>
    </location>
</feature>
<evidence type="ECO:0000256" key="1">
    <source>
        <dbReference type="SAM" id="MobiDB-lite"/>
    </source>
</evidence>
<dbReference type="AlphaFoldDB" id="A0A6A5CAN3"/>
<dbReference type="VEuPathDB" id="AmoebaDB:NfTy_004540"/>
<sequence length="260" mass="29458">MSSAGKSKVQSLKVTHVCPLCRISHKACRTIKCGVGEKFLDLGIAKPWLVNCNKELCSLFKEFKGDPCQRKQFKVVIEERMQEVYQVCVILEKQYSDDHDTFTEKYFKVISDFYEDLIEEVKLIEALDMDDSDDDMAMPKLPPIVLKPHSSKTPSSGKVLQSMTPPSENSSPFAKAEQDVVISELVNQSSSSMKNRKKSQALSEDESEEFMMSEITPKPSRYGANSGEQSCVQQQPLQQQRHLISPSSLLHPLERKLHQQ</sequence>
<dbReference type="OrthoDB" id="10388319at2759"/>
<dbReference type="GeneID" id="68115185"/>
<protein>
    <submittedName>
        <fullName evidence="2">Uncharacterized protein</fullName>
    </submittedName>
</protein>
<dbReference type="RefSeq" id="XP_044568765.1">
    <property type="nucleotide sequence ID" value="XM_044711769.1"/>
</dbReference>
<name>A0A6A5CAN3_NAEFO</name>
<feature type="region of interest" description="Disordered" evidence="1">
    <location>
        <begin position="132"/>
        <end position="260"/>
    </location>
</feature>
<comment type="caution">
    <text evidence="2">The sequence shown here is derived from an EMBL/GenBank/DDBJ whole genome shotgun (WGS) entry which is preliminary data.</text>
</comment>
<proteinExistence type="predicted"/>
<dbReference type="VEuPathDB" id="AmoebaDB:FDP41_007967"/>
<evidence type="ECO:0000313" key="2">
    <source>
        <dbReference type="EMBL" id="KAF0984052.1"/>
    </source>
</evidence>
<dbReference type="EMBL" id="VFQX01000004">
    <property type="protein sequence ID" value="KAF0984052.1"/>
    <property type="molecule type" value="Genomic_DNA"/>
</dbReference>
<gene>
    <name evidence="2" type="ORF">FDP41_007967</name>
</gene>
<accession>A0A6A5CAN3</accession>
<organism evidence="2 3">
    <name type="scientific">Naegleria fowleri</name>
    <name type="common">Brain eating amoeba</name>
    <dbReference type="NCBI Taxonomy" id="5763"/>
    <lineage>
        <taxon>Eukaryota</taxon>
        <taxon>Discoba</taxon>
        <taxon>Heterolobosea</taxon>
        <taxon>Tetramitia</taxon>
        <taxon>Eutetramitia</taxon>
        <taxon>Vahlkampfiidae</taxon>
        <taxon>Naegleria</taxon>
    </lineage>
</organism>
<dbReference type="Proteomes" id="UP000444721">
    <property type="component" value="Unassembled WGS sequence"/>
</dbReference>
<evidence type="ECO:0000313" key="3">
    <source>
        <dbReference type="Proteomes" id="UP000444721"/>
    </source>
</evidence>
<keyword evidence="3" id="KW-1185">Reference proteome</keyword>
<feature type="compositionally biased region" description="Low complexity" evidence="1">
    <location>
        <begin position="229"/>
        <end position="251"/>
    </location>
</feature>
<reference evidence="2 3" key="1">
    <citation type="journal article" date="2019" name="Sci. Rep.">
        <title>Nanopore sequencing improves the draft genome of the human pathogenic amoeba Naegleria fowleri.</title>
        <authorList>
            <person name="Liechti N."/>
            <person name="Schurch N."/>
            <person name="Bruggmann R."/>
            <person name="Wittwer M."/>
        </authorList>
    </citation>
    <scope>NUCLEOTIDE SEQUENCE [LARGE SCALE GENOMIC DNA]</scope>
    <source>
        <strain evidence="2 3">ATCC 30894</strain>
    </source>
</reference>
<dbReference type="VEuPathDB" id="AmoebaDB:NF0037290"/>